<evidence type="ECO:0000313" key="3">
    <source>
        <dbReference type="Proteomes" id="UP001153076"/>
    </source>
</evidence>
<dbReference type="Gene3D" id="2.40.70.10">
    <property type="entry name" value="Acid Proteases"/>
    <property type="match status" value="1"/>
</dbReference>
<name>A0A9Q1GR55_9CARY</name>
<dbReference type="EMBL" id="JAKOGI010001480">
    <property type="protein sequence ID" value="KAJ8425396.1"/>
    <property type="molecule type" value="Genomic_DNA"/>
</dbReference>
<dbReference type="InterPro" id="IPR021109">
    <property type="entry name" value="Peptidase_aspartic_dom_sf"/>
</dbReference>
<accession>A0A9Q1GR55</accession>
<evidence type="ECO:0000256" key="1">
    <source>
        <dbReference type="SAM" id="MobiDB-lite"/>
    </source>
</evidence>
<evidence type="ECO:0000313" key="2">
    <source>
        <dbReference type="EMBL" id="KAJ8425396.1"/>
    </source>
</evidence>
<proteinExistence type="predicted"/>
<evidence type="ECO:0008006" key="4">
    <source>
        <dbReference type="Google" id="ProtNLM"/>
    </source>
</evidence>
<dbReference type="PANTHER" id="PTHR33240">
    <property type="entry name" value="OS08G0508500 PROTEIN"/>
    <property type="match status" value="1"/>
</dbReference>
<reference evidence="2" key="1">
    <citation type="submission" date="2022-04" db="EMBL/GenBank/DDBJ databases">
        <title>Carnegiea gigantea Genome sequencing and assembly v2.</title>
        <authorList>
            <person name="Copetti D."/>
            <person name="Sanderson M.J."/>
            <person name="Burquez A."/>
            <person name="Wojciechowski M.F."/>
        </authorList>
    </citation>
    <scope>NUCLEOTIDE SEQUENCE</scope>
    <source>
        <strain evidence="2">SGP5-SGP5p</strain>
        <tissue evidence="2">Aerial part</tissue>
    </source>
</reference>
<dbReference type="Proteomes" id="UP001153076">
    <property type="component" value="Unassembled WGS sequence"/>
</dbReference>
<protein>
    <recommendedName>
        <fullName evidence="4">Retropepsins domain-containing protein</fullName>
    </recommendedName>
</protein>
<dbReference type="CDD" id="cd00303">
    <property type="entry name" value="retropepsin_like"/>
    <property type="match status" value="1"/>
</dbReference>
<comment type="caution">
    <text evidence="2">The sequence shown here is derived from an EMBL/GenBank/DDBJ whole genome shotgun (WGS) entry which is preliminary data.</text>
</comment>
<keyword evidence="3" id="KW-1185">Reference proteome</keyword>
<dbReference type="AlphaFoldDB" id="A0A9Q1GR55"/>
<dbReference type="PANTHER" id="PTHR33240:SF17">
    <property type="entry name" value="EUKARYOTIC PEPTIDE CHAIN RELEASE FACTOR GTP-BINDING SUBUNIT-LIKE"/>
    <property type="match status" value="1"/>
</dbReference>
<feature type="region of interest" description="Disordered" evidence="1">
    <location>
        <begin position="1"/>
        <end position="24"/>
    </location>
</feature>
<gene>
    <name evidence="2" type="ORF">Cgig2_021785</name>
</gene>
<organism evidence="2 3">
    <name type="scientific">Carnegiea gigantea</name>
    <dbReference type="NCBI Taxonomy" id="171969"/>
    <lineage>
        <taxon>Eukaryota</taxon>
        <taxon>Viridiplantae</taxon>
        <taxon>Streptophyta</taxon>
        <taxon>Embryophyta</taxon>
        <taxon>Tracheophyta</taxon>
        <taxon>Spermatophyta</taxon>
        <taxon>Magnoliopsida</taxon>
        <taxon>eudicotyledons</taxon>
        <taxon>Gunneridae</taxon>
        <taxon>Pentapetalae</taxon>
        <taxon>Caryophyllales</taxon>
        <taxon>Cactineae</taxon>
        <taxon>Cactaceae</taxon>
        <taxon>Cactoideae</taxon>
        <taxon>Echinocereeae</taxon>
        <taxon>Carnegiea</taxon>
    </lineage>
</organism>
<sequence length="159" mass="17639">MGRESQPVHWDRCRTQPPPEPGMAGKVNHNLTAISNTLPKNRLVRGAGANLETLRGSFRTILIDTGSLVDIITCDCLKKLKYLGRQIAPLVHPIFGFGIREVNPIGIIRLSLCFGDKVKARSLEIDFLVVNVSTTYNIVVGWPTLHNVKAVIARYLLQL</sequence>
<dbReference type="OrthoDB" id="1746852at2759"/>